<dbReference type="InterPro" id="IPR028082">
    <property type="entry name" value="Peripla_BP_I"/>
</dbReference>
<keyword evidence="4" id="KW-1003">Cell membrane</keyword>
<feature type="site" description="Interaction with the cone snail toxin Con-ikot-ikot" evidence="17">
    <location>
        <position position="687"/>
    </location>
</feature>
<feature type="transmembrane region" description="Helical" evidence="18">
    <location>
        <begin position="521"/>
        <end position="539"/>
    </location>
</feature>
<feature type="binding site" evidence="16">
    <location>
        <position position="481"/>
    </location>
    <ligand>
        <name>L-glutamate</name>
        <dbReference type="ChEBI" id="CHEBI:29985"/>
    </ligand>
</feature>
<dbReference type="SUPFAM" id="SSF81324">
    <property type="entry name" value="Voltage-gated potassium channels"/>
    <property type="match status" value="1"/>
</dbReference>
<dbReference type="SMART" id="SM00918">
    <property type="entry name" value="Lig_chan-Glu_bd"/>
    <property type="match status" value="1"/>
</dbReference>
<comment type="subcellular location">
    <subcellularLocation>
        <location evidence="1">Cell membrane</location>
        <topology evidence="1">Multi-pass membrane protein</topology>
    </subcellularLocation>
    <subcellularLocation>
        <location evidence="15">Postsynaptic cell membrane</location>
    </subcellularLocation>
</comment>
<evidence type="ECO:0000256" key="2">
    <source>
        <dbReference type="ARBA" id="ARBA00008685"/>
    </source>
</evidence>
<keyword evidence="14" id="KW-0407">Ion channel</keyword>
<dbReference type="InterPro" id="IPR019594">
    <property type="entry name" value="Glu/Gly-bd"/>
</dbReference>
<evidence type="ECO:0000259" key="19">
    <source>
        <dbReference type="SMART" id="SM00079"/>
    </source>
</evidence>
<evidence type="ECO:0000256" key="5">
    <source>
        <dbReference type="ARBA" id="ARBA00022692"/>
    </source>
</evidence>
<evidence type="ECO:0000256" key="11">
    <source>
        <dbReference type="ARBA" id="ARBA00023180"/>
    </source>
</evidence>
<keyword evidence="8" id="KW-0406">Ion transport</keyword>
<evidence type="ECO:0000256" key="14">
    <source>
        <dbReference type="ARBA" id="ARBA00023303"/>
    </source>
</evidence>
<keyword evidence="9 18" id="KW-0472">Membrane</keyword>
<evidence type="ECO:0000256" key="7">
    <source>
        <dbReference type="ARBA" id="ARBA00023018"/>
    </source>
</evidence>
<dbReference type="SMART" id="SM00079">
    <property type="entry name" value="PBPe"/>
    <property type="match status" value="1"/>
</dbReference>
<evidence type="ECO:0000256" key="12">
    <source>
        <dbReference type="ARBA" id="ARBA00023257"/>
    </source>
</evidence>
<evidence type="ECO:0000259" key="20">
    <source>
        <dbReference type="SMART" id="SM00918"/>
    </source>
</evidence>
<dbReference type="InterPro" id="IPR001828">
    <property type="entry name" value="ANF_lig-bd_rcpt"/>
</dbReference>
<evidence type="ECO:0000313" key="22">
    <source>
        <dbReference type="Proteomes" id="UP001558652"/>
    </source>
</evidence>
<dbReference type="Pfam" id="PF00060">
    <property type="entry name" value="Lig_chan"/>
    <property type="match status" value="1"/>
</dbReference>
<feature type="domain" description="Ionotropic glutamate receptor L-glutamate and glycine-binding" evidence="20">
    <location>
        <begin position="400"/>
        <end position="465"/>
    </location>
</feature>
<feature type="non-terminal residue" evidence="21">
    <location>
        <position position="1"/>
    </location>
</feature>
<dbReference type="Gene3D" id="3.40.50.2300">
    <property type="match status" value="2"/>
</dbReference>
<dbReference type="CDD" id="cd06382">
    <property type="entry name" value="PBP1_iGluR_Kainate"/>
    <property type="match status" value="1"/>
</dbReference>
<evidence type="ECO:0000256" key="9">
    <source>
        <dbReference type="ARBA" id="ARBA00023136"/>
    </source>
</evidence>
<dbReference type="InterPro" id="IPR001508">
    <property type="entry name" value="Iono_Glu_rcpt_met"/>
</dbReference>
<keyword evidence="13" id="KW-1071">Ligand-gated ion channel</keyword>
<feature type="binding site" evidence="16">
    <location>
        <position position="673"/>
    </location>
    <ligand>
        <name>L-glutamate</name>
        <dbReference type="ChEBI" id="CHEBI:29985"/>
    </ligand>
</feature>
<reference evidence="21 22" key="1">
    <citation type="submission" date="2024-07" db="EMBL/GenBank/DDBJ databases">
        <title>Chromosome-level genome assembly of the water stick insect Ranatra chinensis (Heteroptera: Nepidae).</title>
        <authorList>
            <person name="Liu X."/>
        </authorList>
    </citation>
    <scope>NUCLEOTIDE SEQUENCE [LARGE SCALE GENOMIC DNA]</scope>
    <source>
        <strain evidence="21">Cailab_2021Rc</strain>
        <tissue evidence="21">Muscle</tissue>
    </source>
</reference>
<keyword evidence="12" id="KW-0628">Postsynaptic cell membrane</keyword>
<evidence type="ECO:0000256" key="10">
    <source>
        <dbReference type="ARBA" id="ARBA00023170"/>
    </source>
</evidence>
<comment type="caution">
    <text evidence="21">The sequence shown here is derived from an EMBL/GenBank/DDBJ whole genome shotgun (WGS) entry which is preliminary data.</text>
</comment>
<feature type="domain" description="Ionotropic glutamate receptor C-terminal" evidence="19">
    <location>
        <begin position="390"/>
        <end position="704"/>
    </location>
</feature>
<proteinExistence type="inferred from homology"/>
<protein>
    <submittedName>
        <fullName evidence="21">Uncharacterized protein</fullName>
    </submittedName>
</protein>
<evidence type="ECO:0000256" key="13">
    <source>
        <dbReference type="ARBA" id="ARBA00023286"/>
    </source>
</evidence>
<evidence type="ECO:0000313" key="21">
    <source>
        <dbReference type="EMBL" id="KAL1131752.1"/>
    </source>
</evidence>
<evidence type="ECO:0000256" key="1">
    <source>
        <dbReference type="ARBA" id="ARBA00004651"/>
    </source>
</evidence>
<dbReference type="Pfam" id="PF10613">
    <property type="entry name" value="Lig_chan-Glu_bd"/>
    <property type="match status" value="1"/>
</dbReference>
<dbReference type="Gene3D" id="1.10.287.70">
    <property type="match status" value="1"/>
</dbReference>
<comment type="similarity">
    <text evidence="2">Belongs to the glutamate-gated ion channel (TC 1.A.10.1) family.</text>
</comment>
<dbReference type="GO" id="GO:0034220">
    <property type="term" value="P:monoatomic ion transmembrane transport"/>
    <property type="evidence" value="ECO:0007669"/>
    <property type="project" value="UniProtKB-KW"/>
</dbReference>
<sequence>RSGGLFETTEKTEEAAFVEAIRVINDDNNLLSDTVLEAQSHEVPEYDSFQVGRQVCELLSGGVAAVFGPRSSDTWDHVQSICDTMEMPHVGFRWDDKQRRGSCLLNLYPHPSVLATAFADIVSAWSWKRFTVIYDVDNGLKRINELLKLADYKGFLVTVRQLDDPDNYRNVLRKIKSSGEKNIVIECSSLILYDVLIQAQQVGLMGSDMSYIITSLDFQTMDLEPFKWGGTNITGVRLVDPDNPKVKTAIDQWQTHVDEENKNHSLYQVNIYVNAALIYDAVFLFANALHNLETSLELNTKSLDCDAHNSWEHGYSIINYMKMSELHGLSGMVRFDHQGFRTDVELSIVELVENGLVKKGIWNSSVGVNMTFESPPEVLIPEGEDLRNVTFIVLIALTHPYGMLKKASQKLSGNDRYEGFGIDLIHELSLLSGFNYTFHVQADKSSGNPDKVTGKWNGMIGEVLAGRADLAIADITITRERERDADFTMPFMNLGISVLHRKPTKQAPSLFSFLSPFSYEVWAYMMSAYVGVSLLLFIMGRISPYEWRNPYPCIEEPETLENQFSLANSLWFTMGSLMQQGSDVAPISVSTRMVAAVWWFFILIMVSSYTANLAAFLTIELTNPAFRNVEDLANQKVIKMWKFMEENPDVMMPSNEAGVDRVINEVNYAFLMESTSIENALSTNVVKLQEKGKLTQLKNKWWKEKRGGGACTESEAAEASELDLENVGGVFLVMMVGLIFSVFVAVAEALWHICTNEEKASFKEELIEEIKFITKCHGTTKPVRKYKSDSTEEINHFDSTYNVFEDKEPLD</sequence>
<dbReference type="GO" id="GO:0045211">
    <property type="term" value="C:postsynaptic membrane"/>
    <property type="evidence" value="ECO:0007669"/>
    <property type="project" value="UniProtKB-SubCell"/>
</dbReference>
<dbReference type="PRINTS" id="PR00177">
    <property type="entry name" value="NMDARECEPTOR"/>
</dbReference>
<dbReference type="PANTHER" id="PTHR18966">
    <property type="entry name" value="IONOTROPIC GLUTAMATE RECEPTOR"/>
    <property type="match status" value="1"/>
</dbReference>
<evidence type="ECO:0000256" key="3">
    <source>
        <dbReference type="ARBA" id="ARBA00022448"/>
    </source>
</evidence>
<dbReference type="SUPFAM" id="SSF53850">
    <property type="entry name" value="Periplasmic binding protein-like II"/>
    <property type="match status" value="1"/>
</dbReference>
<feature type="binding site" evidence="16">
    <location>
        <position position="476"/>
    </location>
    <ligand>
        <name>L-glutamate</name>
        <dbReference type="ChEBI" id="CHEBI:29985"/>
    </ligand>
</feature>
<dbReference type="Gene3D" id="3.40.190.10">
    <property type="entry name" value="Periplasmic binding protein-like II"/>
    <property type="match status" value="2"/>
</dbReference>
<organism evidence="21 22">
    <name type="scientific">Ranatra chinensis</name>
    <dbReference type="NCBI Taxonomy" id="642074"/>
    <lineage>
        <taxon>Eukaryota</taxon>
        <taxon>Metazoa</taxon>
        <taxon>Ecdysozoa</taxon>
        <taxon>Arthropoda</taxon>
        <taxon>Hexapoda</taxon>
        <taxon>Insecta</taxon>
        <taxon>Pterygota</taxon>
        <taxon>Neoptera</taxon>
        <taxon>Paraneoptera</taxon>
        <taxon>Hemiptera</taxon>
        <taxon>Heteroptera</taxon>
        <taxon>Panheteroptera</taxon>
        <taxon>Nepomorpha</taxon>
        <taxon>Nepidae</taxon>
        <taxon>Ranatrinae</taxon>
        <taxon>Ranatra</taxon>
    </lineage>
</organism>
<dbReference type="InterPro" id="IPR001320">
    <property type="entry name" value="Iontro_rcpt_C"/>
</dbReference>
<dbReference type="FunFam" id="1.10.287.70:FF:000105">
    <property type="entry name" value="Eye-enriched kainate receptor, isoform A"/>
    <property type="match status" value="1"/>
</dbReference>
<dbReference type="AlphaFoldDB" id="A0ABD0YYN9"/>
<evidence type="ECO:0000256" key="8">
    <source>
        <dbReference type="ARBA" id="ARBA00023065"/>
    </source>
</evidence>
<keyword evidence="10" id="KW-0675">Receptor</keyword>
<keyword evidence="7" id="KW-0770">Synapse</keyword>
<keyword evidence="22" id="KW-1185">Reference proteome</keyword>
<dbReference type="EMBL" id="JBFDAA010000006">
    <property type="protein sequence ID" value="KAL1131752.1"/>
    <property type="molecule type" value="Genomic_DNA"/>
</dbReference>
<feature type="transmembrane region" description="Helical" evidence="18">
    <location>
        <begin position="596"/>
        <end position="619"/>
    </location>
</feature>
<evidence type="ECO:0000256" key="18">
    <source>
        <dbReference type="SAM" id="Phobius"/>
    </source>
</evidence>
<evidence type="ECO:0000256" key="17">
    <source>
        <dbReference type="PIRSR" id="PIRSR601508-2"/>
    </source>
</evidence>
<evidence type="ECO:0000256" key="4">
    <source>
        <dbReference type="ARBA" id="ARBA00022475"/>
    </source>
</evidence>
<evidence type="ECO:0000256" key="16">
    <source>
        <dbReference type="PIRSR" id="PIRSR601508-1"/>
    </source>
</evidence>
<name>A0ABD0YYN9_9HEMI</name>
<keyword evidence="5 18" id="KW-0812">Transmembrane</keyword>
<keyword evidence="3" id="KW-0813">Transport</keyword>
<feature type="transmembrane region" description="Helical" evidence="18">
    <location>
        <begin position="730"/>
        <end position="753"/>
    </location>
</feature>
<keyword evidence="6 18" id="KW-1133">Transmembrane helix</keyword>
<dbReference type="Proteomes" id="UP001558652">
    <property type="component" value="Unassembled WGS sequence"/>
</dbReference>
<evidence type="ECO:0000256" key="6">
    <source>
        <dbReference type="ARBA" id="ARBA00022989"/>
    </source>
</evidence>
<dbReference type="FunFam" id="3.40.190.10:FF:000178">
    <property type="entry name" value="Glutamate receptor subunit"/>
    <property type="match status" value="1"/>
</dbReference>
<evidence type="ECO:0000256" key="15">
    <source>
        <dbReference type="ARBA" id="ARBA00034100"/>
    </source>
</evidence>
<accession>A0ABD0YYN9</accession>
<dbReference type="SUPFAM" id="SSF53822">
    <property type="entry name" value="Periplasmic binding protein-like I"/>
    <property type="match status" value="1"/>
</dbReference>
<dbReference type="Pfam" id="PF01094">
    <property type="entry name" value="ANF_receptor"/>
    <property type="match status" value="1"/>
</dbReference>
<keyword evidence="11" id="KW-0325">Glycoprotein</keyword>
<dbReference type="InterPro" id="IPR015683">
    <property type="entry name" value="Ionotropic_Glu_rcpt"/>
</dbReference>
<gene>
    <name evidence="21" type="ORF">AAG570_011365</name>
</gene>